<keyword evidence="6" id="KW-0378">Hydrolase</keyword>
<reference evidence="11" key="1">
    <citation type="journal article" date="2020" name="Stud. Mycol.">
        <title>101 Dothideomycetes genomes: a test case for predicting lifestyles and emergence of pathogens.</title>
        <authorList>
            <person name="Haridas S."/>
            <person name="Albert R."/>
            <person name="Binder M."/>
            <person name="Bloem J."/>
            <person name="Labutti K."/>
            <person name="Salamov A."/>
            <person name="Andreopoulos B."/>
            <person name="Baker S."/>
            <person name="Barry K."/>
            <person name="Bills G."/>
            <person name="Bluhm B."/>
            <person name="Cannon C."/>
            <person name="Castanera R."/>
            <person name="Culley D."/>
            <person name="Daum C."/>
            <person name="Ezra D."/>
            <person name="Gonzalez J."/>
            <person name="Henrissat B."/>
            <person name="Kuo A."/>
            <person name="Liang C."/>
            <person name="Lipzen A."/>
            <person name="Lutzoni F."/>
            <person name="Magnuson J."/>
            <person name="Mondo S."/>
            <person name="Nolan M."/>
            <person name="Ohm R."/>
            <person name="Pangilinan J."/>
            <person name="Park H.-J."/>
            <person name="Ramirez L."/>
            <person name="Alfaro M."/>
            <person name="Sun H."/>
            <person name="Tritt A."/>
            <person name="Yoshinaga Y."/>
            <person name="Zwiers L.-H."/>
            <person name="Turgeon B."/>
            <person name="Goodwin S."/>
            <person name="Spatafora J."/>
            <person name="Crous P."/>
            <person name="Grigoriev I."/>
        </authorList>
    </citation>
    <scope>NUCLEOTIDE SEQUENCE</scope>
    <source>
        <strain evidence="11">CBS 260.36</strain>
    </source>
</reference>
<evidence type="ECO:0000256" key="9">
    <source>
        <dbReference type="ARBA" id="ARBA00025599"/>
    </source>
</evidence>
<keyword evidence="4" id="KW-0698">rRNA processing</keyword>
<evidence type="ECO:0000259" key="10">
    <source>
        <dbReference type="SMART" id="SM00479"/>
    </source>
</evidence>
<dbReference type="Pfam" id="PF00929">
    <property type="entry name" value="RNase_T"/>
    <property type="match status" value="1"/>
</dbReference>
<dbReference type="EMBL" id="ML996092">
    <property type="protein sequence ID" value="KAF2148656.1"/>
    <property type="molecule type" value="Genomic_DNA"/>
</dbReference>
<comment type="similarity">
    <text evidence="2">Belongs to the REXO4 family.</text>
</comment>
<keyword evidence="12" id="KW-1185">Reference proteome</keyword>
<dbReference type="GO" id="GO:0003676">
    <property type="term" value="F:nucleic acid binding"/>
    <property type="evidence" value="ECO:0007669"/>
    <property type="project" value="InterPro"/>
</dbReference>
<evidence type="ECO:0000313" key="12">
    <source>
        <dbReference type="Proteomes" id="UP000799439"/>
    </source>
</evidence>
<comment type="subcellular location">
    <subcellularLocation>
        <location evidence="1">Nucleus</location>
    </subcellularLocation>
</comment>
<keyword evidence="8" id="KW-0539">Nucleus</keyword>
<dbReference type="PANTHER" id="PTHR12801:SF45">
    <property type="entry name" value="RNA EXONUCLEASE 4"/>
    <property type="match status" value="1"/>
</dbReference>
<evidence type="ECO:0000256" key="4">
    <source>
        <dbReference type="ARBA" id="ARBA00022552"/>
    </source>
</evidence>
<evidence type="ECO:0000256" key="2">
    <source>
        <dbReference type="ARBA" id="ARBA00010489"/>
    </source>
</evidence>
<dbReference type="GO" id="GO:0008408">
    <property type="term" value="F:3'-5' exonuclease activity"/>
    <property type="evidence" value="ECO:0007669"/>
    <property type="project" value="InterPro"/>
</dbReference>
<dbReference type="InterPro" id="IPR013520">
    <property type="entry name" value="Ribonucl_H"/>
</dbReference>
<dbReference type="SUPFAM" id="SSF53098">
    <property type="entry name" value="Ribonuclease H-like"/>
    <property type="match status" value="1"/>
</dbReference>
<dbReference type="InterPro" id="IPR037431">
    <property type="entry name" value="REX4_DEDDh_dom"/>
</dbReference>
<protein>
    <recommendedName>
        <fullName evidence="3">RNA exonuclease 4</fullName>
    </recommendedName>
</protein>
<keyword evidence="5" id="KW-0540">Nuclease</keyword>
<dbReference type="InterPro" id="IPR012337">
    <property type="entry name" value="RNaseH-like_sf"/>
</dbReference>
<evidence type="ECO:0000256" key="5">
    <source>
        <dbReference type="ARBA" id="ARBA00022722"/>
    </source>
</evidence>
<dbReference type="Proteomes" id="UP000799439">
    <property type="component" value="Unassembled WGS sequence"/>
</dbReference>
<evidence type="ECO:0000256" key="6">
    <source>
        <dbReference type="ARBA" id="ARBA00022801"/>
    </source>
</evidence>
<dbReference type="InterPro" id="IPR036397">
    <property type="entry name" value="RNaseH_sf"/>
</dbReference>
<gene>
    <name evidence="11" type="ORF">K461DRAFT_216091</name>
</gene>
<dbReference type="CDD" id="cd06144">
    <property type="entry name" value="REX4_like"/>
    <property type="match status" value="1"/>
</dbReference>
<feature type="domain" description="Exonuclease" evidence="10">
    <location>
        <begin position="34"/>
        <end position="197"/>
    </location>
</feature>
<dbReference type="GO" id="GO:0006364">
    <property type="term" value="P:rRNA processing"/>
    <property type="evidence" value="ECO:0007669"/>
    <property type="project" value="UniProtKB-KW"/>
</dbReference>
<proteinExistence type="inferred from homology"/>
<comment type="function">
    <text evidence="9">Exoribonuclease involved in ribosome biosynthesis. Involved in the processing of ITS1, the internal transcribed spacer localized between the 18S and 5.8S rRNAs.</text>
</comment>
<dbReference type="PANTHER" id="PTHR12801">
    <property type="entry name" value="RNA EXONUCLEASE REXO1 / RECO3 FAMILY MEMBER-RELATED"/>
    <property type="match status" value="1"/>
</dbReference>
<dbReference type="OrthoDB" id="8191639at2759"/>
<dbReference type="GO" id="GO:0005634">
    <property type="term" value="C:nucleus"/>
    <property type="evidence" value="ECO:0007669"/>
    <property type="project" value="UniProtKB-SubCell"/>
</dbReference>
<dbReference type="SMART" id="SM00479">
    <property type="entry name" value="EXOIII"/>
    <property type="match status" value="1"/>
</dbReference>
<accession>A0A9P4IUH5</accession>
<evidence type="ECO:0000256" key="8">
    <source>
        <dbReference type="ARBA" id="ARBA00023242"/>
    </source>
</evidence>
<dbReference type="AlphaFoldDB" id="A0A9P4IUH5"/>
<evidence type="ECO:0000256" key="1">
    <source>
        <dbReference type="ARBA" id="ARBA00004123"/>
    </source>
</evidence>
<comment type="caution">
    <text evidence="11">The sequence shown here is derived from an EMBL/GenBank/DDBJ whole genome shotgun (WGS) entry which is preliminary data.</text>
</comment>
<feature type="non-terminal residue" evidence="11">
    <location>
        <position position="1"/>
    </location>
</feature>
<name>A0A9P4IUH5_9PEZI</name>
<organism evidence="11 12">
    <name type="scientific">Myriangium duriaei CBS 260.36</name>
    <dbReference type="NCBI Taxonomy" id="1168546"/>
    <lineage>
        <taxon>Eukaryota</taxon>
        <taxon>Fungi</taxon>
        <taxon>Dikarya</taxon>
        <taxon>Ascomycota</taxon>
        <taxon>Pezizomycotina</taxon>
        <taxon>Dothideomycetes</taxon>
        <taxon>Dothideomycetidae</taxon>
        <taxon>Myriangiales</taxon>
        <taxon>Myriangiaceae</taxon>
        <taxon>Myriangium</taxon>
    </lineage>
</organism>
<feature type="non-terminal residue" evidence="11">
    <location>
        <position position="206"/>
    </location>
</feature>
<evidence type="ECO:0000256" key="7">
    <source>
        <dbReference type="ARBA" id="ARBA00022839"/>
    </source>
</evidence>
<evidence type="ECO:0000256" key="3">
    <source>
        <dbReference type="ARBA" id="ARBA00016937"/>
    </source>
</evidence>
<sequence>VSAPPSTSVIPSIITPLPASVKNAGLIPAVKAGRYLSLDCEMVSTVNTTSRLARVSIVNYHLQPVYDSFVLPSPSDPVVDYRTSVSGIRPADLRRGYARPLAQVQADVAALLAGKVLVGHALRNDLEALGTKHDGWAVRDTVKAKTYRALAGGRSPALRELSRRVLGVEIQGGEHCSVVDARAAMELYKREKNGMDEEVRRKYGRL</sequence>
<evidence type="ECO:0000313" key="11">
    <source>
        <dbReference type="EMBL" id="KAF2148656.1"/>
    </source>
</evidence>
<keyword evidence="7" id="KW-0269">Exonuclease</keyword>
<dbReference type="Gene3D" id="3.30.420.10">
    <property type="entry name" value="Ribonuclease H-like superfamily/Ribonuclease H"/>
    <property type="match status" value="1"/>
</dbReference>
<dbReference type="InterPro" id="IPR047021">
    <property type="entry name" value="REXO1/3/4-like"/>
</dbReference>